<sequence length="657" mass="72838">MTRLAIAHFNDVYRVSPQKLDPHASEVIDVTQFAAMLDDVRAKWVDDGTDGLSLFSGDLFSPSVESSVTRGSHMVPVINTLAPEVSLTGNHDFDFGYPHLTKLMKDTTFPWLLSNITDTETGRVPGGLKEFVILEKAGLRIGIIGLVEKDWISTVSSWPQNFVYKDMAETGLQLSKDLRDPEGEHRCDLIIALTHCRIPNDIALAKALHATSPKCGPTHINQHGVDLLLGGHDHLYYVSEGVNEWKAYDITAPVLGAESGSDDILLAKSGTDFRDLSNIELELSASPSGSIRRQTVTNIKGEHLSTSPTYRSHEGLKKILEDQLSNVSRTLHTPVCVLLAELDVRSQFIRLAESAAGDWFADIVRHSYDDALCLNDCGGADGVFICAGTLRGDSLYSDVLTLGNIMEILPFEDPIVVIELDGASLWQALESSLSTWPAQEGRFPVISGFRVSWNSSKPPGSRLLQVTHLGKSHEDDHEVDRNPGGRMYKVVTRQYMADGHDGFEALKDKKFLVDDENGQMMSTLVRRYLMGCHYVNKMARLSDQSEEEIARHLHKQTQSIIQVERASRKNVGRLASSRAVSNWHRAFNTVRDVRQHFASNLCITNREHMSGIDAFDGEKARKGLLISSEDEKDTPDEDLLRATPSIDGRLKDEGSRA</sequence>
<evidence type="ECO:0000256" key="3">
    <source>
        <dbReference type="RuleBase" id="RU362119"/>
    </source>
</evidence>
<proteinExistence type="inferred from homology"/>
<dbReference type="STRING" id="1884261.A0A5C3R7N3"/>
<evidence type="ECO:0000256" key="4">
    <source>
        <dbReference type="SAM" id="MobiDB-lite"/>
    </source>
</evidence>
<dbReference type="EMBL" id="ML178814">
    <property type="protein sequence ID" value="TFL07384.1"/>
    <property type="molecule type" value="Genomic_DNA"/>
</dbReference>
<dbReference type="PANTHER" id="PTHR11575:SF48">
    <property type="entry name" value="5'-NUCLEOTIDASE"/>
    <property type="match status" value="1"/>
</dbReference>
<feature type="region of interest" description="Disordered" evidence="4">
    <location>
        <begin position="626"/>
        <end position="657"/>
    </location>
</feature>
<keyword evidence="2" id="KW-0732">Signal</keyword>
<dbReference type="SUPFAM" id="SSF55816">
    <property type="entry name" value="5'-nucleotidase (syn. UDP-sugar hydrolase), C-terminal domain"/>
    <property type="match status" value="1"/>
</dbReference>
<protein>
    <submittedName>
        <fullName evidence="7">Metallo-dependent phosphatase</fullName>
    </submittedName>
</protein>
<dbReference type="InterPro" id="IPR006179">
    <property type="entry name" value="5_nucleotidase/apyrase"/>
</dbReference>
<reference evidence="7 8" key="1">
    <citation type="journal article" date="2019" name="Nat. Ecol. Evol.">
        <title>Megaphylogeny resolves global patterns of mushroom evolution.</title>
        <authorList>
            <person name="Varga T."/>
            <person name="Krizsan K."/>
            <person name="Foldi C."/>
            <person name="Dima B."/>
            <person name="Sanchez-Garcia M."/>
            <person name="Sanchez-Ramirez S."/>
            <person name="Szollosi G.J."/>
            <person name="Szarkandi J.G."/>
            <person name="Papp V."/>
            <person name="Albert L."/>
            <person name="Andreopoulos W."/>
            <person name="Angelini C."/>
            <person name="Antonin V."/>
            <person name="Barry K.W."/>
            <person name="Bougher N.L."/>
            <person name="Buchanan P."/>
            <person name="Buyck B."/>
            <person name="Bense V."/>
            <person name="Catcheside P."/>
            <person name="Chovatia M."/>
            <person name="Cooper J."/>
            <person name="Damon W."/>
            <person name="Desjardin D."/>
            <person name="Finy P."/>
            <person name="Geml J."/>
            <person name="Haridas S."/>
            <person name="Hughes K."/>
            <person name="Justo A."/>
            <person name="Karasinski D."/>
            <person name="Kautmanova I."/>
            <person name="Kiss B."/>
            <person name="Kocsube S."/>
            <person name="Kotiranta H."/>
            <person name="LaButti K.M."/>
            <person name="Lechner B.E."/>
            <person name="Liimatainen K."/>
            <person name="Lipzen A."/>
            <person name="Lukacs Z."/>
            <person name="Mihaltcheva S."/>
            <person name="Morgado L.N."/>
            <person name="Niskanen T."/>
            <person name="Noordeloos M.E."/>
            <person name="Ohm R.A."/>
            <person name="Ortiz-Santana B."/>
            <person name="Ovrebo C."/>
            <person name="Racz N."/>
            <person name="Riley R."/>
            <person name="Savchenko A."/>
            <person name="Shiryaev A."/>
            <person name="Soop K."/>
            <person name="Spirin V."/>
            <person name="Szebenyi C."/>
            <person name="Tomsovsky M."/>
            <person name="Tulloss R.E."/>
            <person name="Uehling J."/>
            <person name="Grigoriev I.V."/>
            <person name="Vagvolgyi C."/>
            <person name="Papp T."/>
            <person name="Martin F.M."/>
            <person name="Miettinen O."/>
            <person name="Hibbett D.S."/>
            <person name="Nagy L.G."/>
        </authorList>
    </citation>
    <scope>NUCLEOTIDE SEQUENCE [LARGE SCALE GENOMIC DNA]</scope>
    <source>
        <strain evidence="7 8">CBS 309.79</strain>
    </source>
</reference>
<dbReference type="Gene3D" id="3.60.21.10">
    <property type="match status" value="1"/>
</dbReference>
<evidence type="ECO:0000313" key="8">
    <source>
        <dbReference type="Proteomes" id="UP000305067"/>
    </source>
</evidence>
<dbReference type="GO" id="GO:0016787">
    <property type="term" value="F:hydrolase activity"/>
    <property type="evidence" value="ECO:0007669"/>
    <property type="project" value="UniProtKB-KW"/>
</dbReference>
<organism evidence="7 8">
    <name type="scientific">Pterulicium gracile</name>
    <dbReference type="NCBI Taxonomy" id="1884261"/>
    <lineage>
        <taxon>Eukaryota</taxon>
        <taxon>Fungi</taxon>
        <taxon>Dikarya</taxon>
        <taxon>Basidiomycota</taxon>
        <taxon>Agaricomycotina</taxon>
        <taxon>Agaricomycetes</taxon>
        <taxon>Agaricomycetidae</taxon>
        <taxon>Agaricales</taxon>
        <taxon>Pleurotineae</taxon>
        <taxon>Pterulaceae</taxon>
        <taxon>Pterulicium</taxon>
    </lineage>
</organism>
<evidence type="ECO:0000256" key="2">
    <source>
        <dbReference type="ARBA" id="ARBA00022729"/>
    </source>
</evidence>
<dbReference type="Gene3D" id="3.90.780.10">
    <property type="entry name" value="5'-Nucleotidase, C-terminal domain"/>
    <property type="match status" value="1"/>
</dbReference>
<dbReference type="Pfam" id="PF02872">
    <property type="entry name" value="5_nucleotid_C"/>
    <property type="match status" value="1"/>
</dbReference>
<dbReference type="PRINTS" id="PR01607">
    <property type="entry name" value="APYRASEFAMLY"/>
</dbReference>
<dbReference type="GO" id="GO:0009166">
    <property type="term" value="P:nucleotide catabolic process"/>
    <property type="evidence" value="ECO:0007669"/>
    <property type="project" value="InterPro"/>
</dbReference>
<dbReference type="GO" id="GO:0000166">
    <property type="term" value="F:nucleotide binding"/>
    <property type="evidence" value="ECO:0007669"/>
    <property type="project" value="UniProtKB-KW"/>
</dbReference>
<dbReference type="InterPro" id="IPR008334">
    <property type="entry name" value="5'-Nucleotdase_C"/>
</dbReference>
<keyword evidence="3" id="KW-0378">Hydrolase</keyword>
<dbReference type="OrthoDB" id="10252235at2759"/>
<keyword evidence="3" id="KW-0547">Nucleotide-binding</keyword>
<feature type="compositionally biased region" description="Basic and acidic residues" evidence="4">
    <location>
        <begin position="648"/>
        <end position="657"/>
    </location>
</feature>
<name>A0A5C3R7N3_9AGAR</name>
<dbReference type="Proteomes" id="UP000305067">
    <property type="component" value="Unassembled WGS sequence"/>
</dbReference>
<feature type="domain" description="5'-Nucleotidase C-terminal" evidence="6">
    <location>
        <begin position="350"/>
        <end position="508"/>
    </location>
</feature>
<dbReference type="AlphaFoldDB" id="A0A5C3R7N3"/>
<dbReference type="InterPro" id="IPR004843">
    <property type="entry name" value="Calcineurin-like_PHP"/>
</dbReference>
<dbReference type="InterPro" id="IPR036907">
    <property type="entry name" value="5'-Nucleotdase_C_sf"/>
</dbReference>
<dbReference type="InterPro" id="IPR029052">
    <property type="entry name" value="Metallo-depent_PP-like"/>
</dbReference>
<dbReference type="Pfam" id="PF00149">
    <property type="entry name" value="Metallophos"/>
    <property type="match status" value="1"/>
</dbReference>
<evidence type="ECO:0000256" key="1">
    <source>
        <dbReference type="ARBA" id="ARBA00006654"/>
    </source>
</evidence>
<accession>A0A5C3R7N3</accession>
<feature type="domain" description="Calcineurin-like phosphoesterase" evidence="5">
    <location>
        <begin position="6"/>
        <end position="235"/>
    </location>
</feature>
<dbReference type="SUPFAM" id="SSF56300">
    <property type="entry name" value="Metallo-dependent phosphatases"/>
    <property type="match status" value="1"/>
</dbReference>
<evidence type="ECO:0000259" key="6">
    <source>
        <dbReference type="Pfam" id="PF02872"/>
    </source>
</evidence>
<gene>
    <name evidence="7" type="ORF">BDV98DRAFT_557776</name>
</gene>
<feature type="compositionally biased region" description="Acidic residues" evidence="4">
    <location>
        <begin position="628"/>
        <end position="637"/>
    </location>
</feature>
<comment type="similarity">
    <text evidence="1 3">Belongs to the 5'-nucleotidase family.</text>
</comment>
<dbReference type="PANTHER" id="PTHR11575">
    <property type="entry name" value="5'-NUCLEOTIDASE-RELATED"/>
    <property type="match status" value="1"/>
</dbReference>
<evidence type="ECO:0000259" key="5">
    <source>
        <dbReference type="Pfam" id="PF00149"/>
    </source>
</evidence>
<keyword evidence="8" id="KW-1185">Reference proteome</keyword>
<evidence type="ECO:0000313" key="7">
    <source>
        <dbReference type="EMBL" id="TFL07384.1"/>
    </source>
</evidence>